<dbReference type="AlphaFoldDB" id="A0A0F9R8K0"/>
<reference evidence="1" key="1">
    <citation type="journal article" date="2015" name="Nature">
        <title>Complex archaea that bridge the gap between prokaryotes and eukaryotes.</title>
        <authorList>
            <person name="Spang A."/>
            <person name="Saw J.H."/>
            <person name="Jorgensen S.L."/>
            <person name="Zaremba-Niedzwiedzka K."/>
            <person name="Martijn J."/>
            <person name="Lind A.E."/>
            <person name="van Eijk R."/>
            <person name="Schleper C."/>
            <person name="Guy L."/>
            <person name="Ettema T.J."/>
        </authorList>
    </citation>
    <scope>NUCLEOTIDE SEQUENCE</scope>
</reference>
<proteinExistence type="predicted"/>
<comment type="caution">
    <text evidence="1">The sequence shown here is derived from an EMBL/GenBank/DDBJ whole genome shotgun (WGS) entry which is preliminary data.</text>
</comment>
<name>A0A0F9R8K0_9ZZZZ</name>
<dbReference type="EMBL" id="LAZR01001003">
    <property type="protein sequence ID" value="KKN52820.1"/>
    <property type="molecule type" value="Genomic_DNA"/>
</dbReference>
<accession>A0A0F9R8K0</accession>
<gene>
    <name evidence="1" type="ORF">LCGC14_0608690</name>
</gene>
<evidence type="ECO:0000313" key="1">
    <source>
        <dbReference type="EMBL" id="KKN52820.1"/>
    </source>
</evidence>
<sequence length="76" mass="8933">MAKRSEKQEGKELTDKEVLFSISRKIGNVLEKESPRSNFRCNLQDLPTIIEYLLLEIKSLKNEKKHLEILLEEKGY</sequence>
<organism evidence="1">
    <name type="scientific">marine sediment metagenome</name>
    <dbReference type="NCBI Taxonomy" id="412755"/>
    <lineage>
        <taxon>unclassified sequences</taxon>
        <taxon>metagenomes</taxon>
        <taxon>ecological metagenomes</taxon>
    </lineage>
</organism>
<protein>
    <submittedName>
        <fullName evidence="1">Uncharacterized protein</fullName>
    </submittedName>
</protein>